<dbReference type="EMBL" id="JALBCA010000223">
    <property type="protein sequence ID" value="KAI2381241.1"/>
    <property type="molecule type" value="Genomic_DNA"/>
</dbReference>
<proteinExistence type="predicted"/>
<sequence>MISSQMILKASTQHEFLSLSQQTPTFIHDSSLSQFSITLLNKPETPELWLNFENLFVACLVTGDDLSALDCLNRISTRFGSANERVIGLQALYDEALAKTEEDLKKILENYNTLLKDNSVNVSILKRRAALLRSISRPADAIEALVRFLDAFPTDAEAWCELSDLYQGQGMTSQAVFCLEEAIIISPNAWNLHARIGELLYVSTLLAPTDTDIKVLDECVKRFSRSIELCDGAFLVF</sequence>
<reference evidence="1" key="1">
    <citation type="journal article" date="2022" name="bioRxiv">
        <title>Population genetic analysis of Ophidiomyces ophidiicola, the causative agent of snake fungal disease, indicates recent introductions to the USA.</title>
        <authorList>
            <person name="Ladner J.T."/>
            <person name="Palmer J.M."/>
            <person name="Ettinger C.L."/>
            <person name="Stajich J.E."/>
            <person name="Farrell T.M."/>
            <person name="Glorioso B.M."/>
            <person name="Lawson B."/>
            <person name="Price S.J."/>
            <person name="Stengle A.G."/>
            <person name="Grear D.A."/>
            <person name="Lorch J.M."/>
        </authorList>
    </citation>
    <scope>NUCLEOTIDE SEQUENCE</scope>
    <source>
        <strain evidence="1">NWHC 24266-5</strain>
    </source>
</reference>
<comment type="caution">
    <text evidence="1">The sequence shown here is derived from an EMBL/GenBank/DDBJ whole genome shotgun (WGS) entry which is preliminary data.</text>
</comment>
<protein>
    <submittedName>
        <fullName evidence="1">Inositol phosphatase SIW14</fullName>
    </submittedName>
</protein>
<gene>
    <name evidence="1" type="primary">oca3</name>
    <name evidence="1" type="ORF">LOY88_006801</name>
</gene>
<accession>A0ACB8UM02</accession>
<name>A0ACB8UM02_9EURO</name>
<evidence type="ECO:0000313" key="1">
    <source>
        <dbReference type="EMBL" id="KAI2381241.1"/>
    </source>
</evidence>
<organism evidence="1">
    <name type="scientific">Ophidiomyces ophidiicola</name>
    <dbReference type="NCBI Taxonomy" id="1387563"/>
    <lineage>
        <taxon>Eukaryota</taxon>
        <taxon>Fungi</taxon>
        <taxon>Dikarya</taxon>
        <taxon>Ascomycota</taxon>
        <taxon>Pezizomycotina</taxon>
        <taxon>Eurotiomycetes</taxon>
        <taxon>Eurotiomycetidae</taxon>
        <taxon>Onygenales</taxon>
        <taxon>Onygenaceae</taxon>
        <taxon>Ophidiomyces</taxon>
    </lineage>
</organism>